<sequence>MTNLTEVIIFIGRQFTTFDQRYCQLMERHAIRCINVEIRFATGSPTSMSFKQRRADLRVATITEYSITFLVPCE</sequence>
<evidence type="ECO:0000313" key="1">
    <source>
        <dbReference type="EMBL" id="MBX09525.1"/>
    </source>
</evidence>
<dbReference type="AlphaFoldDB" id="A0A2P2KUZ0"/>
<name>A0A2P2KUZ0_RHIMU</name>
<organism evidence="1">
    <name type="scientific">Rhizophora mucronata</name>
    <name type="common">Asiatic mangrove</name>
    <dbReference type="NCBI Taxonomy" id="61149"/>
    <lineage>
        <taxon>Eukaryota</taxon>
        <taxon>Viridiplantae</taxon>
        <taxon>Streptophyta</taxon>
        <taxon>Embryophyta</taxon>
        <taxon>Tracheophyta</taxon>
        <taxon>Spermatophyta</taxon>
        <taxon>Magnoliopsida</taxon>
        <taxon>eudicotyledons</taxon>
        <taxon>Gunneridae</taxon>
        <taxon>Pentapetalae</taxon>
        <taxon>rosids</taxon>
        <taxon>fabids</taxon>
        <taxon>Malpighiales</taxon>
        <taxon>Rhizophoraceae</taxon>
        <taxon>Rhizophora</taxon>
    </lineage>
</organism>
<proteinExistence type="predicted"/>
<dbReference type="EMBL" id="GGEC01029041">
    <property type="protein sequence ID" value="MBX09525.1"/>
    <property type="molecule type" value="Transcribed_RNA"/>
</dbReference>
<reference evidence="1" key="1">
    <citation type="submission" date="2018-02" db="EMBL/GenBank/DDBJ databases">
        <title>Rhizophora mucronata_Transcriptome.</title>
        <authorList>
            <person name="Meera S.P."/>
            <person name="Sreeshan A."/>
            <person name="Augustine A."/>
        </authorList>
    </citation>
    <scope>NUCLEOTIDE SEQUENCE</scope>
    <source>
        <tissue evidence="1">Leaf</tissue>
    </source>
</reference>
<protein>
    <submittedName>
        <fullName evidence="1">Uncharacterized protein LOC107476452 isoform X2</fullName>
    </submittedName>
</protein>
<accession>A0A2P2KUZ0</accession>